<sequence length="152" mass="15896">MTAGSRTAPRQAPTRVGSRAELVTRAVVVLGLAVDAFVHLRMAPVMDVAAPDGIGGGNLFRIQGVVAGVASLVLLLTGRRWAYLLALLVALSALVPVILYHFVNVPAIGPVPSMYDPLWSPEKVVSIVGEALAAGFAVRGMALTRPRPHPST</sequence>
<reference evidence="3" key="1">
    <citation type="journal article" date="2019" name="Int. J. Syst. Evol. Microbiol.">
        <title>The Global Catalogue of Microorganisms (GCM) 10K type strain sequencing project: providing services to taxonomists for standard genome sequencing and annotation.</title>
        <authorList>
            <consortium name="The Broad Institute Genomics Platform"/>
            <consortium name="The Broad Institute Genome Sequencing Center for Infectious Disease"/>
            <person name="Wu L."/>
            <person name="Ma J."/>
        </authorList>
    </citation>
    <scope>NUCLEOTIDE SEQUENCE [LARGE SCALE GENOMIC DNA]</scope>
    <source>
        <strain evidence="3">CGMCC 1.5362</strain>
    </source>
</reference>
<gene>
    <name evidence="2" type="ORF">GCM10011509_04410</name>
</gene>
<keyword evidence="1" id="KW-0472">Membrane</keyword>
<keyword evidence="3" id="KW-1185">Reference proteome</keyword>
<feature type="transmembrane region" description="Helical" evidence="1">
    <location>
        <begin position="123"/>
        <end position="142"/>
    </location>
</feature>
<organism evidence="2 3">
    <name type="scientific">Ornithinimicrobium pekingense</name>
    <dbReference type="NCBI Taxonomy" id="384677"/>
    <lineage>
        <taxon>Bacteria</taxon>
        <taxon>Bacillati</taxon>
        <taxon>Actinomycetota</taxon>
        <taxon>Actinomycetes</taxon>
        <taxon>Micrococcales</taxon>
        <taxon>Ornithinimicrobiaceae</taxon>
        <taxon>Ornithinimicrobium</taxon>
    </lineage>
</organism>
<evidence type="ECO:0000313" key="3">
    <source>
        <dbReference type="Proteomes" id="UP000662111"/>
    </source>
</evidence>
<evidence type="ECO:0000313" key="2">
    <source>
        <dbReference type="EMBL" id="GGK59188.1"/>
    </source>
</evidence>
<comment type="caution">
    <text evidence="2">The sequence shown here is derived from an EMBL/GenBank/DDBJ whole genome shotgun (WGS) entry which is preliminary data.</text>
</comment>
<keyword evidence="1" id="KW-1133">Transmembrane helix</keyword>
<feature type="transmembrane region" description="Helical" evidence="1">
    <location>
        <begin position="22"/>
        <end position="40"/>
    </location>
</feature>
<evidence type="ECO:0008006" key="4">
    <source>
        <dbReference type="Google" id="ProtNLM"/>
    </source>
</evidence>
<proteinExistence type="predicted"/>
<name>A0ABQ2F3S0_9MICO</name>
<evidence type="ECO:0000256" key="1">
    <source>
        <dbReference type="SAM" id="Phobius"/>
    </source>
</evidence>
<keyword evidence="1" id="KW-0812">Transmembrane</keyword>
<accession>A0ABQ2F3S0</accession>
<feature type="transmembrane region" description="Helical" evidence="1">
    <location>
        <begin position="60"/>
        <end position="76"/>
    </location>
</feature>
<protein>
    <recommendedName>
        <fullName evidence="4">DoxX family membrane protein</fullName>
    </recommendedName>
</protein>
<feature type="transmembrane region" description="Helical" evidence="1">
    <location>
        <begin position="83"/>
        <end position="103"/>
    </location>
</feature>
<dbReference type="Proteomes" id="UP000662111">
    <property type="component" value="Unassembled WGS sequence"/>
</dbReference>
<dbReference type="EMBL" id="BMLB01000001">
    <property type="protein sequence ID" value="GGK59188.1"/>
    <property type="molecule type" value="Genomic_DNA"/>
</dbReference>
<dbReference type="RefSeq" id="WP_022922791.1">
    <property type="nucleotide sequence ID" value="NZ_BMLB01000001.1"/>
</dbReference>